<sequence length="197" mass="24140">MELLEEETWNFRKKRFCYELCFFYEENYQKIISHQEVALAFLNYKNRLWALRIWAIKTKDGKFTSREYEKKYQDTREEKIIYTNLRSFDEIKGYPIQVNPELMNSKKISVEEFFEEKGTYEHAFMDNPQNLYGKKEDFIEINQQLFPEKKRLEIYLWNTEFTQYYNGGREGLGAYLWTIYDVEYKKFIVIDASLIID</sequence>
<dbReference type="RefSeq" id="WP_010737025.1">
    <property type="nucleotide sequence ID" value="NZ_CABEEP010000001.1"/>
</dbReference>
<proteinExistence type="predicted"/>
<name>A0A7Z9AXS5_ENTHR</name>
<evidence type="ECO:0000313" key="2">
    <source>
        <dbReference type="Proteomes" id="UP000352698"/>
    </source>
</evidence>
<accession>A0A7Z9AXS5</accession>
<comment type="caution">
    <text evidence="1">The sequence shown here is derived from an EMBL/GenBank/DDBJ whole genome shotgun (WGS) entry which is preliminary data.</text>
</comment>
<reference evidence="1 2" key="1">
    <citation type="submission" date="2019-05" db="EMBL/GenBank/DDBJ databases">
        <authorList>
            <consortium name="Pathogen Informatics"/>
        </authorList>
    </citation>
    <scope>NUCLEOTIDE SEQUENCE [LARGE SCALE GENOMIC DNA]</scope>
    <source>
        <strain evidence="1 2">NCTC12204</strain>
    </source>
</reference>
<evidence type="ECO:0000313" key="1">
    <source>
        <dbReference type="EMBL" id="VTQ69218.1"/>
    </source>
</evidence>
<dbReference type="Proteomes" id="UP000352698">
    <property type="component" value="Unassembled WGS sequence"/>
</dbReference>
<protein>
    <submittedName>
        <fullName evidence="1">Uncharacterized protein</fullName>
    </submittedName>
</protein>
<gene>
    <name evidence="1" type="ORF">NCTC12204_02435</name>
</gene>
<dbReference type="EMBL" id="CABEEP010000001">
    <property type="protein sequence ID" value="VTQ69218.1"/>
    <property type="molecule type" value="Genomic_DNA"/>
</dbReference>
<dbReference type="AlphaFoldDB" id="A0A7Z9AXS5"/>
<organism evidence="1 2">
    <name type="scientific">Enterococcus hirae</name>
    <dbReference type="NCBI Taxonomy" id="1354"/>
    <lineage>
        <taxon>Bacteria</taxon>
        <taxon>Bacillati</taxon>
        <taxon>Bacillota</taxon>
        <taxon>Bacilli</taxon>
        <taxon>Lactobacillales</taxon>
        <taxon>Enterococcaceae</taxon>
        <taxon>Enterococcus</taxon>
    </lineage>
</organism>